<comment type="similarity">
    <text evidence="3">Belongs to the DNase II family.</text>
</comment>
<feature type="region of interest" description="Disordered" evidence="12">
    <location>
        <begin position="49"/>
        <end position="69"/>
    </location>
</feature>
<dbReference type="Gene3D" id="2.60.40.10">
    <property type="entry name" value="Immunoglobulins"/>
    <property type="match status" value="5"/>
</dbReference>
<dbReference type="GO" id="GO:0006509">
    <property type="term" value="P:membrane protein ectodomain proteolysis"/>
    <property type="evidence" value="ECO:0007669"/>
    <property type="project" value="TreeGrafter"/>
</dbReference>
<dbReference type="CDD" id="cd00603">
    <property type="entry name" value="IPT_PCSR"/>
    <property type="match status" value="4"/>
</dbReference>
<feature type="transmembrane region" description="Helical" evidence="13">
    <location>
        <begin position="301"/>
        <end position="317"/>
    </location>
</feature>
<keyword evidence="11 13" id="KW-0472">Membrane</keyword>
<dbReference type="InterPro" id="IPR001108">
    <property type="entry name" value="Peptidase_A22A"/>
</dbReference>
<keyword evidence="10" id="KW-0333">Golgi apparatus</keyword>
<evidence type="ECO:0000256" key="2">
    <source>
        <dbReference type="ARBA" id="ARBA00004653"/>
    </source>
</evidence>
<comment type="caution">
    <text evidence="15">The sequence shown here is derived from an EMBL/GenBank/DDBJ whole genome shotgun (WGS) entry which is preliminary data.</text>
</comment>
<evidence type="ECO:0000256" key="12">
    <source>
        <dbReference type="SAM" id="MobiDB-lite"/>
    </source>
</evidence>
<evidence type="ECO:0000256" key="13">
    <source>
        <dbReference type="SAM" id="Phobius"/>
    </source>
</evidence>
<keyword evidence="16" id="KW-1185">Reference proteome</keyword>
<feature type="domain" description="IPT/TIG" evidence="14">
    <location>
        <begin position="1096"/>
        <end position="1184"/>
    </location>
</feature>
<evidence type="ECO:0000256" key="1">
    <source>
        <dbReference type="ARBA" id="ARBA00004477"/>
    </source>
</evidence>
<feature type="transmembrane region" description="Helical" evidence="13">
    <location>
        <begin position="242"/>
        <end position="266"/>
    </location>
</feature>
<comment type="subcellular location">
    <subcellularLocation>
        <location evidence="1">Endoplasmic reticulum membrane</location>
        <topology evidence="1">Multi-pass membrane protein</topology>
    </subcellularLocation>
    <subcellularLocation>
        <location evidence="2">Golgi apparatus membrane</location>
        <topology evidence="2">Multi-pass membrane protein</topology>
    </subcellularLocation>
</comment>
<evidence type="ECO:0000256" key="6">
    <source>
        <dbReference type="ARBA" id="ARBA00022801"/>
    </source>
</evidence>
<protein>
    <submittedName>
        <fullName evidence="15">Presenilin family protein</fullName>
    </submittedName>
</protein>
<evidence type="ECO:0000256" key="10">
    <source>
        <dbReference type="ARBA" id="ARBA00023034"/>
    </source>
</evidence>
<evidence type="ECO:0000256" key="11">
    <source>
        <dbReference type="ARBA" id="ARBA00023136"/>
    </source>
</evidence>
<name>D3B5F5_HETP5</name>
<dbReference type="SMART" id="SM00730">
    <property type="entry name" value="PSN"/>
    <property type="match status" value="1"/>
</dbReference>
<feature type="domain" description="IPT/TIG" evidence="14">
    <location>
        <begin position="823"/>
        <end position="919"/>
    </location>
</feature>
<dbReference type="GO" id="GO:0034205">
    <property type="term" value="P:amyloid-beta formation"/>
    <property type="evidence" value="ECO:0007669"/>
    <property type="project" value="TreeGrafter"/>
</dbReference>
<evidence type="ECO:0000259" key="14">
    <source>
        <dbReference type="SMART" id="SM00429"/>
    </source>
</evidence>
<keyword evidence="6" id="KW-0378">Hydrolase</keyword>
<accession>D3B5F5</accession>
<proteinExistence type="inferred from homology"/>
<dbReference type="GO" id="GO:0005789">
    <property type="term" value="C:endoplasmic reticulum membrane"/>
    <property type="evidence" value="ECO:0007669"/>
    <property type="project" value="UniProtKB-SubCell"/>
</dbReference>
<dbReference type="GO" id="GO:0004531">
    <property type="term" value="F:deoxyribonuclease II activity"/>
    <property type="evidence" value="ECO:0007669"/>
    <property type="project" value="InterPro"/>
</dbReference>
<dbReference type="Pfam" id="PF03265">
    <property type="entry name" value="DNase_II"/>
    <property type="match status" value="1"/>
</dbReference>
<dbReference type="GO" id="GO:0042500">
    <property type="term" value="F:aspartic endopeptidase activity, intramembrane cleaving"/>
    <property type="evidence" value="ECO:0007669"/>
    <property type="project" value="InterPro"/>
</dbReference>
<dbReference type="SUPFAM" id="SSF81296">
    <property type="entry name" value="E set domains"/>
    <property type="match status" value="5"/>
</dbReference>
<evidence type="ECO:0000256" key="8">
    <source>
        <dbReference type="ARBA" id="ARBA00022976"/>
    </source>
</evidence>
<dbReference type="PANTHER" id="PTHR10202:SF21">
    <property type="entry name" value="PRESENILIN-A"/>
    <property type="match status" value="1"/>
</dbReference>
<dbReference type="Pfam" id="PF01833">
    <property type="entry name" value="TIG"/>
    <property type="match status" value="5"/>
</dbReference>
<dbReference type="InterPro" id="IPR004947">
    <property type="entry name" value="DNase_II"/>
</dbReference>
<dbReference type="STRING" id="670386.D3B5F5"/>
<gene>
    <name evidence="15" type="ORF">PPL_03893</name>
</gene>
<evidence type="ECO:0000256" key="5">
    <source>
        <dbReference type="ARBA" id="ARBA00022692"/>
    </source>
</evidence>
<dbReference type="PANTHER" id="PTHR10202">
    <property type="entry name" value="PRESENILIN"/>
    <property type="match status" value="1"/>
</dbReference>
<keyword evidence="8" id="KW-0914">Notch signaling pathway</keyword>
<dbReference type="InterPro" id="IPR002909">
    <property type="entry name" value="IPT_dom"/>
</dbReference>
<dbReference type="EMBL" id="ADBJ01000017">
    <property type="protein sequence ID" value="EFA83103.1"/>
    <property type="molecule type" value="Genomic_DNA"/>
</dbReference>
<feature type="region of interest" description="Disordered" evidence="12">
    <location>
        <begin position="1"/>
        <end position="33"/>
    </location>
</feature>
<feature type="transmembrane region" description="Helical" evidence="13">
    <location>
        <begin position="155"/>
        <end position="174"/>
    </location>
</feature>
<feature type="domain" description="IPT/TIG" evidence="14">
    <location>
        <begin position="638"/>
        <end position="727"/>
    </location>
</feature>
<feature type="region of interest" description="Disordered" evidence="12">
    <location>
        <begin position="418"/>
        <end position="446"/>
    </location>
</feature>
<evidence type="ECO:0000256" key="7">
    <source>
        <dbReference type="ARBA" id="ARBA00022824"/>
    </source>
</evidence>
<evidence type="ECO:0000256" key="9">
    <source>
        <dbReference type="ARBA" id="ARBA00022989"/>
    </source>
</evidence>
<dbReference type="Gene3D" id="1.10.472.100">
    <property type="entry name" value="Presenilin"/>
    <property type="match status" value="1"/>
</dbReference>
<dbReference type="GO" id="GO:0055074">
    <property type="term" value="P:calcium ion homeostasis"/>
    <property type="evidence" value="ECO:0007669"/>
    <property type="project" value="TreeGrafter"/>
</dbReference>
<evidence type="ECO:0000256" key="4">
    <source>
        <dbReference type="ARBA" id="ARBA00008604"/>
    </source>
</evidence>
<sequence length="2764" mass="305698">MSPKDKNEKSSPTPLEINNNNIENNSNNNNNIPTPKLLVNDIVININSNSNNKSNKNSNNNNSIKKNNEYIDSDSDSDIEIQCKSSVLFVSPKLTPVNNNSSSSSNFSDKTQPSPPIQITSDESTSDSDSEFEMAENEELEPPCIIDYSDQMVSIAIPVFFTMVVVTAVIRAISVPDNQSSPPPANRIDIPAGFKYDTDPNIQQVFLNTLINSLIFLGVVVLSTVIMVILYKFKFMKALYGWLMATSILLLGVFGGFLFILILTYVNIALDYLTFVFVVWNFSAGGIVCIFWFCPKYLNQAYLICLSAFLALFLARFPSWTTWAILVLVSIYDIFAVLCPGGPLQQLIETARKRGESIPALIYNASVFIGMAESESIEMNTTTTATQQQLLQNNTNNSQKPSPFPTPTSIPINLPSQSEMIEPKSSPNSESMSTGVSTSELSESTDSVTLEKGRGIKLGLGDFVFYSVLVGRAAYKEIILVFICFVAILTGLFITLLLLAVYKRALPALPIKMKFNKLLLVSILLIVHLFHKTNAFTITRISERLGYTDGGNLFRIESPDFPVLLPTLKVINGNKEAVFAYRGLVATNIYEWVVPAKPMDLTILKKRGRDNNDQQVRLHIILANTPNPLYQYDFNYVTPVIDDFKPKSNYLHQAGTSVTISGNYFKLHDYDTDPEVRFDGVQAVVTSASGFKIICVAPTAVAVNDLVLKVRLATGKEIKADFLFQNIMPIVDDVSPNKAVSQVSKNIKIYGKEDSIIPEADQPATTIAIGGQPCTNVRFLQKGVISCDTPLLTVAAGLSTPFDITIQIRATVFTHVPKFIVYTPVISNFLPKFSLAAGGTRVVVSGRHLNDIDAIRIGDSNCVVDYNSYNKDANTEVESISCTAASCDMGGLSEKVNNFNVIVDGQIFNAGLNPTFTYYVPAIKSIEPESITEAIRKSIVIRANYVNSVTKVTIGGVDHIPSSVLHNNMIIVEINAASYQPGSYDVTVVAENILTNKLNLDIGPPDIIDLNIKKGFINSYTPVTFRVRSFPVVPLEDMDTVIAFKIGTQFCEYLERTSNTEYTCSVPPKGIVSTDLISLVINGVEKITGFGFSYAIPTVTGQTQSSNIPMGGGNLVIDGLGLNFVTSIKFATSEIKISSCAVNGEVKITCPIPRFKVGNYPVSLVVNINGVDYSYLTGQSLAYVGPSLTSVRPSQSTKERAHVITLTGTGFGTSAALISINIGATACTNIVIINNNANVSCSIAKLAFGTYPVTITVQPNVLSAGVVSSDTVTYSSTKLSCLGPALPDKTNNPVDWWFIYKIKGELDEYLYIDSTMDRFQRHRDLQNHGDTASMMTPMEATFKVSYANYYFMFFNDQPNSRTDQGKRGKSDSGFTSMRKNSDGKSAHGHFKTMVFFDDPDPATNLSPGIHIAHSNPAFPSNKNANAYNGPADGIKFLGAADFNQHFFCYAFDNIETAMEYVIKNDGNLQSEIHLFPNVAGWNQAEMNRYPYFYDYVSHYLNYPARVPAVNTPPRKTPVDFIKACDSIVANIAGQTLENIGNSYSDNRSPFKDLSSAQLNQISQFVVWKEKKIDGIDIWLVVADTLRKKYFVEFFFAMSSVQMKVTEKILNVACFDLPPNYAKLDGSTIFTDYHFSGRKKEHAKMGFPVYPTFGANALGPNENYFCVGDSNRHNGQGYRGGGVICIQNPYLVYFFNRMVRQYNTMDINNVITDKIDSIGLFYGVTQPIKVNRGAWTKTFEVEVKDYINGNHYSKLPKEIYPILASTRTAATDVNAKFNALRTRKTHAVGVNGERSVVPVPPTLPNEPDILNYVSNDLLSLHYIGYDQTVGAICDYDAAATECTKAIARTTIIPTLPNYVRPIFPTVYEHVYAGAQPLVTYDLTQNDHFKLIKFTSEFITKLPNAKRNFYQFQIAPVPALANPQFRPPFIIRQADAVCEEEVAYFMTLHYIYYQSGALDPALLIYKIGTDAPNWANGVILAISKKLYSELRPSLTPAVFNGCMNNIFPDFPNIDTYREINYDMANPSNDKLVRRSAGAAWDWMETSYTNGYGGKIDRVNNDQRILVADLLEAMIKARQNGRILTMKNLLRFINRKYIPGENFDAILVNNYIIPRPLPVLRPLQMLFMMNPSSFSHSQSLLTSSNSTNPLGQRPFIVQDERSLQPGVQQLFSVPSSSINSTDILSLTAYQIQKLELSFDKWINVNGQSQAIQTLILDPTNQVNNQPILFIDELNRDFDGNAVDLKYQDIGSTGTRATIASPLSIVSITFFLESIIISKSISKSQFGDFEVYYLPKKSNYNGVISSDLNGMIISTLNSQLCDIQMNSESNFLSNNFDTICSGIGPVITSVNQLSGSTNGGYMITVSGIRFNSTMTILIGTNECDSTQFISSSKLACQVPKGVGKNNDILLSTPQMIFNLQRTKYLFNYDSPIITSVQPDIINSYGSDLMTIYGSNFGDDVTNVKVLIDERLDCSPIVSLTSDSVACLTPSAIGDHRSITVIVKDQSTKLNLNTLETQSFSFSGPQILSFIPSSGDPTDRIRILGDGFGHEEDSDLPPILFIGDNMVEITNFTNQFIEFQLEYENTNQPLIIQSGDQSIQTEFTYYPPLVTFINNSIVSTSGGLIQLGGYGLSLASNDFNFKLNSQDIDCNPFDLFIECFVPPGIGSNYLLSATQSSGESIEFVENFTISYSAPKITSHILLDSSIQIIGSNFVPLEYGLSFNTSTSFIRLNYQDIHYDDCTTFESSKLAVCNSKLNMNELRSWLNVLF</sequence>
<keyword evidence="9 13" id="KW-1133">Transmembrane helix</keyword>
<dbReference type="InterPro" id="IPR006639">
    <property type="entry name" value="Preselin/SPP"/>
</dbReference>
<feature type="compositionally biased region" description="Low complexity" evidence="12">
    <location>
        <begin position="98"/>
        <end position="108"/>
    </location>
</feature>
<feature type="domain" description="IPT/TIG" evidence="14">
    <location>
        <begin position="2340"/>
        <end position="2425"/>
    </location>
</feature>
<evidence type="ECO:0000313" key="16">
    <source>
        <dbReference type="Proteomes" id="UP000001396"/>
    </source>
</evidence>
<dbReference type="GO" id="GO:0070765">
    <property type="term" value="C:gamma-secretase complex"/>
    <property type="evidence" value="ECO:0007669"/>
    <property type="project" value="TreeGrafter"/>
</dbReference>
<dbReference type="InterPro" id="IPR042524">
    <property type="entry name" value="Presenilin_C"/>
</dbReference>
<feature type="transmembrane region" description="Helical" evidence="13">
    <location>
        <begin position="210"/>
        <end position="230"/>
    </location>
</feature>
<feature type="compositionally biased region" description="Low complexity" evidence="12">
    <location>
        <begin position="16"/>
        <end position="32"/>
    </location>
</feature>
<dbReference type="SMART" id="SM00429">
    <property type="entry name" value="IPT"/>
    <property type="match status" value="5"/>
</dbReference>
<keyword evidence="7" id="KW-0256">Endoplasmic reticulum</keyword>
<dbReference type="RefSeq" id="XP_020435220.1">
    <property type="nucleotide sequence ID" value="XM_020574806.1"/>
</dbReference>
<dbReference type="GO" id="GO:0016485">
    <property type="term" value="P:protein processing"/>
    <property type="evidence" value="ECO:0007669"/>
    <property type="project" value="InterPro"/>
</dbReference>
<evidence type="ECO:0000256" key="3">
    <source>
        <dbReference type="ARBA" id="ARBA00007527"/>
    </source>
</evidence>
<dbReference type="Pfam" id="PF01080">
    <property type="entry name" value="Presenilin"/>
    <property type="match status" value="1"/>
</dbReference>
<feature type="compositionally biased region" description="Acidic residues" evidence="12">
    <location>
        <begin position="124"/>
        <end position="135"/>
    </location>
</feature>
<dbReference type="GO" id="GO:0007219">
    <property type="term" value="P:Notch signaling pathway"/>
    <property type="evidence" value="ECO:0007669"/>
    <property type="project" value="UniProtKB-KW"/>
</dbReference>
<reference evidence="15 16" key="1">
    <citation type="journal article" date="2011" name="Genome Res.">
        <title>Phylogeny-wide analysis of social amoeba genomes highlights ancient origins for complex intercellular communication.</title>
        <authorList>
            <person name="Heidel A.J."/>
            <person name="Lawal H.M."/>
            <person name="Felder M."/>
            <person name="Schilde C."/>
            <person name="Helps N.R."/>
            <person name="Tunggal B."/>
            <person name="Rivero F."/>
            <person name="John U."/>
            <person name="Schleicher M."/>
            <person name="Eichinger L."/>
            <person name="Platzer M."/>
            <person name="Noegel A.A."/>
            <person name="Schaap P."/>
            <person name="Gloeckner G."/>
        </authorList>
    </citation>
    <scope>NUCLEOTIDE SEQUENCE [LARGE SCALE GENOMIC DNA]</scope>
    <source>
        <strain evidence="16">ATCC 26659 / Pp 5 / PN500</strain>
    </source>
</reference>
<feature type="compositionally biased region" description="Low complexity" evidence="12">
    <location>
        <begin position="49"/>
        <end position="65"/>
    </location>
</feature>
<dbReference type="Proteomes" id="UP000001396">
    <property type="component" value="Unassembled WGS sequence"/>
</dbReference>
<dbReference type="InterPro" id="IPR014756">
    <property type="entry name" value="Ig_E-set"/>
</dbReference>
<feature type="transmembrane region" description="Helical" evidence="13">
    <location>
        <begin position="479"/>
        <end position="502"/>
    </location>
</feature>
<keyword evidence="5 13" id="KW-0812">Transmembrane</keyword>
<evidence type="ECO:0000313" key="15">
    <source>
        <dbReference type="EMBL" id="EFA83103.1"/>
    </source>
</evidence>
<dbReference type="InterPro" id="IPR013783">
    <property type="entry name" value="Ig-like_fold"/>
</dbReference>
<feature type="region of interest" description="Disordered" evidence="12">
    <location>
        <begin position="94"/>
        <end position="135"/>
    </location>
</feature>
<feature type="transmembrane region" description="Helical" evidence="13">
    <location>
        <begin position="323"/>
        <end position="344"/>
    </location>
</feature>
<feature type="domain" description="IPT/TIG" evidence="14">
    <location>
        <begin position="2426"/>
        <end position="2520"/>
    </location>
</feature>
<dbReference type="GeneID" id="31359380"/>
<feature type="transmembrane region" description="Helical" evidence="13">
    <location>
        <begin position="272"/>
        <end position="294"/>
    </location>
</feature>
<dbReference type="GO" id="GO:0000139">
    <property type="term" value="C:Golgi membrane"/>
    <property type="evidence" value="ECO:0007669"/>
    <property type="project" value="UniProtKB-SubCell"/>
</dbReference>
<feature type="region of interest" description="Disordered" evidence="12">
    <location>
        <begin position="1360"/>
        <end position="1385"/>
    </location>
</feature>
<dbReference type="InParanoid" id="D3B5F5"/>
<comment type="similarity">
    <text evidence="4">Belongs to the peptidase A22A family.</text>
</comment>
<organism evidence="15 16">
    <name type="scientific">Heterostelium pallidum (strain ATCC 26659 / Pp 5 / PN500)</name>
    <name type="common">Cellular slime mold</name>
    <name type="synonym">Polysphondylium pallidum</name>
    <dbReference type="NCBI Taxonomy" id="670386"/>
    <lineage>
        <taxon>Eukaryota</taxon>
        <taxon>Amoebozoa</taxon>
        <taxon>Evosea</taxon>
        <taxon>Eumycetozoa</taxon>
        <taxon>Dictyostelia</taxon>
        <taxon>Acytosteliales</taxon>
        <taxon>Acytosteliaceae</taxon>
        <taxon>Heterostelium</taxon>
    </lineage>
</organism>